<dbReference type="SUPFAM" id="SSF53335">
    <property type="entry name" value="S-adenosyl-L-methionine-dependent methyltransferases"/>
    <property type="match status" value="1"/>
</dbReference>
<dbReference type="InterPro" id="IPR050903">
    <property type="entry name" value="Bact_Chemotaxis_MeTrfase"/>
</dbReference>
<dbReference type="EMBL" id="NIDE01000019">
    <property type="protein sequence ID" value="OWK34735.1"/>
    <property type="molecule type" value="Genomic_DNA"/>
</dbReference>
<keyword evidence="5" id="KW-0949">S-adenosyl-L-methionine</keyword>
<evidence type="ECO:0000256" key="6">
    <source>
        <dbReference type="SAM" id="MobiDB-lite"/>
    </source>
</evidence>
<keyword evidence="9" id="KW-1185">Reference proteome</keyword>
<keyword evidence="3 8" id="KW-0489">Methyltransferase</keyword>
<evidence type="ECO:0000256" key="5">
    <source>
        <dbReference type="ARBA" id="ARBA00022691"/>
    </source>
</evidence>
<dbReference type="PROSITE" id="PS50123">
    <property type="entry name" value="CHER"/>
    <property type="match status" value="1"/>
</dbReference>
<comment type="caution">
    <text evidence="8">The sequence shown here is derived from an EMBL/GenBank/DDBJ whole genome shotgun (WGS) entry which is preliminary data.</text>
</comment>
<dbReference type="InterPro" id="IPR022642">
    <property type="entry name" value="CheR_C"/>
</dbReference>
<evidence type="ECO:0000313" key="8">
    <source>
        <dbReference type="EMBL" id="OWK34735.1"/>
    </source>
</evidence>
<dbReference type="GO" id="GO:0008983">
    <property type="term" value="F:protein-glutamate O-methyltransferase activity"/>
    <property type="evidence" value="ECO:0007669"/>
    <property type="project" value="UniProtKB-EC"/>
</dbReference>
<keyword evidence="4 8" id="KW-0808">Transferase</keyword>
<dbReference type="InterPro" id="IPR029063">
    <property type="entry name" value="SAM-dependent_MTases_sf"/>
</dbReference>
<dbReference type="PANTHER" id="PTHR24422:SF19">
    <property type="entry name" value="CHEMOTAXIS PROTEIN METHYLTRANSFERASE"/>
    <property type="match status" value="1"/>
</dbReference>
<organism evidence="8 9">
    <name type="scientific">Fimbriiglobus ruber</name>
    <dbReference type="NCBI Taxonomy" id="1908690"/>
    <lineage>
        <taxon>Bacteria</taxon>
        <taxon>Pseudomonadati</taxon>
        <taxon>Planctomycetota</taxon>
        <taxon>Planctomycetia</taxon>
        <taxon>Gemmatales</taxon>
        <taxon>Gemmataceae</taxon>
        <taxon>Fimbriiglobus</taxon>
    </lineage>
</organism>
<dbReference type="Gene3D" id="3.40.50.150">
    <property type="entry name" value="Vaccinia Virus protein VP39"/>
    <property type="match status" value="1"/>
</dbReference>
<protein>
    <recommendedName>
        <fullName evidence="2">protein-glutamate O-methyltransferase</fullName>
        <ecNumber evidence="2">2.1.1.80</ecNumber>
    </recommendedName>
</protein>
<dbReference type="AlphaFoldDB" id="A0A225DEB0"/>
<dbReference type="InterPro" id="IPR011990">
    <property type="entry name" value="TPR-like_helical_dom_sf"/>
</dbReference>
<dbReference type="SUPFAM" id="SSF47757">
    <property type="entry name" value="Chemotaxis receptor methyltransferase CheR, N-terminal domain"/>
    <property type="match status" value="1"/>
</dbReference>
<dbReference type="InterPro" id="IPR019734">
    <property type="entry name" value="TPR_rpt"/>
</dbReference>
<dbReference type="Pfam" id="PF01739">
    <property type="entry name" value="CheR"/>
    <property type="match status" value="1"/>
</dbReference>
<dbReference type="EC" id="2.1.1.80" evidence="2"/>
<name>A0A225DEB0_9BACT</name>
<comment type="catalytic activity">
    <reaction evidence="1">
        <text>L-glutamyl-[protein] + S-adenosyl-L-methionine = [protein]-L-glutamate 5-O-methyl ester + S-adenosyl-L-homocysteine</text>
        <dbReference type="Rhea" id="RHEA:24452"/>
        <dbReference type="Rhea" id="RHEA-COMP:10208"/>
        <dbReference type="Rhea" id="RHEA-COMP:10311"/>
        <dbReference type="ChEBI" id="CHEBI:29973"/>
        <dbReference type="ChEBI" id="CHEBI:57856"/>
        <dbReference type="ChEBI" id="CHEBI:59789"/>
        <dbReference type="ChEBI" id="CHEBI:82795"/>
        <dbReference type="EC" id="2.1.1.80"/>
    </reaction>
</comment>
<accession>A0A225DEB0</accession>
<dbReference type="Proteomes" id="UP000214646">
    <property type="component" value="Unassembled WGS sequence"/>
</dbReference>
<sequence length="419" mass="45480">MTTAGQIVGLLERRVGLSARAVGDRMIESALARRMKELGTTDADDYARRLAGDARELDCLVEAVVVAETWFYRYPESFKHLAQMAIARKPVPSPARPFRVLCAPCSTGEEPYSVAMTLFSTGLAPDAFRVDATDVSTRAVGVARAGRYGRNSFRGADPYPRDGFFTEAGDGFAIRDEVRKVVFFRTANLTDPHCLANEQPYDAIFCRNLLIYLTDAARRTVVATLDRLLAPGGVMYMGHAEPLGLIDPRFRPELPPQAFAFSRTASTIVRMAETIRRPFDGPAFLPPVTVPQIRPGPRTPAPSTKTADFPPPAPLDPVLSRARAAADAGNVAEAAAICAHVLRELGPSADALALRGIVNGMAGRPADAEADFTRALYLDPGHYDALVHMMILAQNRGDVAAAANYRRRAGRAARREEQS</sequence>
<dbReference type="SMART" id="SM00028">
    <property type="entry name" value="TPR"/>
    <property type="match status" value="1"/>
</dbReference>
<gene>
    <name evidence="8" type="ORF">FRUB_09577</name>
</gene>
<evidence type="ECO:0000256" key="3">
    <source>
        <dbReference type="ARBA" id="ARBA00022603"/>
    </source>
</evidence>
<dbReference type="PRINTS" id="PR00996">
    <property type="entry name" value="CHERMTFRASE"/>
</dbReference>
<dbReference type="GO" id="GO:0032259">
    <property type="term" value="P:methylation"/>
    <property type="evidence" value="ECO:0007669"/>
    <property type="project" value="UniProtKB-KW"/>
</dbReference>
<evidence type="ECO:0000313" key="9">
    <source>
        <dbReference type="Proteomes" id="UP000214646"/>
    </source>
</evidence>
<evidence type="ECO:0000256" key="4">
    <source>
        <dbReference type="ARBA" id="ARBA00022679"/>
    </source>
</evidence>
<feature type="domain" description="CheR-type methyltransferase" evidence="7">
    <location>
        <begin position="1"/>
        <end position="274"/>
    </location>
</feature>
<evidence type="ECO:0000256" key="1">
    <source>
        <dbReference type="ARBA" id="ARBA00001541"/>
    </source>
</evidence>
<proteinExistence type="predicted"/>
<dbReference type="InterPro" id="IPR036804">
    <property type="entry name" value="CheR_N_sf"/>
</dbReference>
<dbReference type="Gene3D" id="1.25.40.10">
    <property type="entry name" value="Tetratricopeptide repeat domain"/>
    <property type="match status" value="1"/>
</dbReference>
<dbReference type="OrthoDB" id="288469at2"/>
<evidence type="ECO:0000259" key="7">
    <source>
        <dbReference type="PROSITE" id="PS50123"/>
    </source>
</evidence>
<dbReference type="SUPFAM" id="SSF48452">
    <property type="entry name" value="TPR-like"/>
    <property type="match status" value="1"/>
</dbReference>
<reference evidence="9" key="1">
    <citation type="submission" date="2017-06" db="EMBL/GenBank/DDBJ databases">
        <title>Genome analysis of Fimbriiglobus ruber SP5, the first member of the order Planctomycetales with confirmed chitinolytic capability.</title>
        <authorList>
            <person name="Ravin N.V."/>
            <person name="Rakitin A.L."/>
            <person name="Ivanova A.A."/>
            <person name="Beletsky A.V."/>
            <person name="Kulichevskaya I.S."/>
            <person name="Mardanov A.V."/>
            <person name="Dedysh S.N."/>
        </authorList>
    </citation>
    <scope>NUCLEOTIDE SEQUENCE [LARGE SCALE GENOMIC DNA]</scope>
    <source>
        <strain evidence="9">SP5</strain>
    </source>
</reference>
<evidence type="ECO:0000256" key="2">
    <source>
        <dbReference type="ARBA" id="ARBA00012534"/>
    </source>
</evidence>
<dbReference type="Gene3D" id="1.10.155.10">
    <property type="entry name" value="Chemotaxis receptor methyltransferase CheR, N-terminal domain"/>
    <property type="match status" value="1"/>
</dbReference>
<feature type="region of interest" description="Disordered" evidence="6">
    <location>
        <begin position="286"/>
        <end position="312"/>
    </location>
</feature>
<dbReference type="InterPro" id="IPR000780">
    <property type="entry name" value="CheR_MeTrfase"/>
</dbReference>
<dbReference type="SMART" id="SM00138">
    <property type="entry name" value="MeTrc"/>
    <property type="match status" value="1"/>
</dbReference>
<dbReference type="CDD" id="cd02440">
    <property type="entry name" value="AdoMet_MTases"/>
    <property type="match status" value="1"/>
</dbReference>
<dbReference type="PANTHER" id="PTHR24422">
    <property type="entry name" value="CHEMOTAXIS PROTEIN METHYLTRANSFERASE"/>
    <property type="match status" value="1"/>
</dbReference>
<dbReference type="RefSeq" id="WP_088259989.1">
    <property type="nucleotide sequence ID" value="NZ_NIDE01000019.1"/>
</dbReference>